<feature type="compositionally biased region" description="Basic residues" evidence="2">
    <location>
        <begin position="489"/>
        <end position="498"/>
    </location>
</feature>
<dbReference type="InterPro" id="IPR023780">
    <property type="entry name" value="Chromo_domain"/>
</dbReference>
<dbReference type="InterPro" id="IPR000953">
    <property type="entry name" value="Chromo/chromo_shadow_dom"/>
</dbReference>
<feature type="compositionally biased region" description="Polar residues" evidence="2">
    <location>
        <begin position="446"/>
        <end position="461"/>
    </location>
</feature>
<organism evidence="4 5">
    <name type="scientific">Podospora fimiseda</name>
    <dbReference type="NCBI Taxonomy" id="252190"/>
    <lineage>
        <taxon>Eukaryota</taxon>
        <taxon>Fungi</taxon>
        <taxon>Dikarya</taxon>
        <taxon>Ascomycota</taxon>
        <taxon>Pezizomycotina</taxon>
        <taxon>Sordariomycetes</taxon>
        <taxon>Sordariomycetidae</taxon>
        <taxon>Sordariales</taxon>
        <taxon>Podosporaceae</taxon>
        <taxon>Podospora</taxon>
    </lineage>
</organism>
<dbReference type="AlphaFoldDB" id="A0AAN7BK71"/>
<feature type="compositionally biased region" description="Pro residues" evidence="2">
    <location>
        <begin position="371"/>
        <end position="380"/>
    </location>
</feature>
<dbReference type="InterPro" id="IPR016197">
    <property type="entry name" value="Chromo-like_dom_sf"/>
</dbReference>
<dbReference type="SUPFAM" id="SSF54160">
    <property type="entry name" value="Chromo domain-like"/>
    <property type="match status" value="1"/>
</dbReference>
<dbReference type="CDD" id="cd00024">
    <property type="entry name" value="CD_CSD"/>
    <property type="match status" value="1"/>
</dbReference>
<accession>A0AAN7BK71</accession>
<feature type="compositionally biased region" description="Polar residues" evidence="2">
    <location>
        <begin position="473"/>
        <end position="488"/>
    </location>
</feature>
<dbReference type="Proteomes" id="UP001301958">
    <property type="component" value="Unassembled WGS sequence"/>
</dbReference>
<keyword evidence="5" id="KW-1185">Reference proteome</keyword>
<comment type="caution">
    <text evidence="4">The sequence shown here is derived from an EMBL/GenBank/DDBJ whole genome shotgun (WGS) entry which is preliminary data.</text>
</comment>
<dbReference type="GO" id="GO:0006338">
    <property type="term" value="P:chromatin remodeling"/>
    <property type="evidence" value="ECO:0007669"/>
    <property type="project" value="UniProtKB-ARBA"/>
</dbReference>
<reference evidence="4" key="2">
    <citation type="submission" date="2023-05" db="EMBL/GenBank/DDBJ databases">
        <authorList>
            <consortium name="Lawrence Berkeley National Laboratory"/>
            <person name="Steindorff A."/>
            <person name="Hensen N."/>
            <person name="Bonometti L."/>
            <person name="Westerberg I."/>
            <person name="Brannstrom I.O."/>
            <person name="Guillou S."/>
            <person name="Cros-Aarteil S."/>
            <person name="Calhoun S."/>
            <person name="Haridas S."/>
            <person name="Kuo A."/>
            <person name="Mondo S."/>
            <person name="Pangilinan J."/>
            <person name="Riley R."/>
            <person name="Labutti K."/>
            <person name="Andreopoulos B."/>
            <person name="Lipzen A."/>
            <person name="Chen C."/>
            <person name="Yanf M."/>
            <person name="Daum C."/>
            <person name="Ng V."/>
            <person name="Clum A."/>
            <person name="Ohm R."/>
            <person name="Martin F."/>
            <person name="Silar P."/>
            <person name="Natvig D."/>
            <person name="Lalanne C."/>
            <person name="Gautier V."/>
            <person name="Ament-Velasquez S.L."/>
            <person name="Kruys A."/>
            <person name="Hutchinson M.I."/>
            <person name="Powell A.J."/>
            <person name="Barry K."/>
            <person name="Miller A.N."/>
            <person name="Grigoriev I.V."/>
            <person name="Debuchy R."/>
            <person name="Gladieux P."/>
            <person name="Thoren M.H."/>
            <person name="Johannesson H."/>
        </authorList>
    </citation>
    <scope>NUCLEOTIDE SEQUENCE</scope>
    <source>
        <strain evidence="4">CBS 990.96</strain>
    </source>
</reference>
<feature type="compositionally biased region" description="Basic and acidic residues" evidence="2">
    <location>
        <begin position="273"/>
        <end position="285"/>
    </location>
</feature>
<evidence type="ECO:0000259" key="3">
    <source>
        <dbReference type="PROSITE" id="PS50013"/>
    </source>
</evidence>
<dbReference type="Pfam" id="PF00385">
    <property type="entry name" value="Chromo"/>
    <property type="match status" value="1"/>
</dbReference>
<feature type="domain" description="Chromo" evidence="3">
    <location>
        <begin position="507"/>
        <end position="566"/>
    </location>
</feature>
<feature type="compositionally biased region" description="Low complexity" evidence="2">
    <location>
        <begin position="354"/>
        <end position="370"/>
    </location>
</feature>
<comment type="subunit">
    <text evidence="1">Component of the NuA4 histone acetyltransferase complex.</text>
</comment>
<evidence type="ECO:0000256" key="2">
    <source>
        <dbReference type="SAM" id="MobiDB-lite"/>
    </source>
</evidence>
<feature type="region of interest" description="Disordered" evidence="2">
    <location>
        <begin position="108"/>
        <end position="138"/>
    </location>
</feature>
<evidence type="ECO:0000313" key="4">
    <source>
        <dbReference type="EMBL" id="KAK4224788.1"/>
    </source>
</evidence>
<dbReference type="SMART" id="SM00298">
    <property type="entry name" value="CHROMO"/>
    <property type="match status" value="1"/>
</dbReference>
<proteinExistence type="predicted"/>
<feature type="compositionally biased region" description="Polar residues" evidence="2">
    <location>
        <begin position="386"/>
        <end position="398"/>
    </location>
</feature>
<dbReference type="EMBL" id="MU865383">
    <property type="protein sequence ID" value="KAK4224788.1"/>
    <property type="molecule type" value="Genomic_DNA"/>
</dbReference>
<feature type="region of interest" description="Disordered" evidence="2">
    <location>
        <begin position="244"/>
        <end position="285"/>
    </location>
</feature>
<protein>
    <recommendedName>
        <fullName evidence="3">Chromo domain-containing protein</fullName>
    </recommendedName>
</protein>
<name>A0AAN7BK71_9PEZI</name>
<feature type="compositionally biased region" description="Basic residues" evidence="2">
    <location>
        <begin position="261"/>
        <end position="271"/>
    </location>
</feature>
<gene>
    <name evidence="4" type="ORF">QBC38DRAFT_446141</name>
</gene>
<feature type="region of interest" description="Disordered" evidence="2">
    <location>
        <begin position="346"/>
        <end position="503"/>
    </location>
</feature>
<dbReference type="PROSITE" id="PS50013">
    <property type="entry name" value="CHROMO_2"/>
    <property type="match status" value="1"/>
</dbReference>
<dbReference type="Gene3D" id="2.40.50.40">
    <property type="match status" value="1"/>
</dbReference>
<reference evidence="4" key="1">
    <citation type="journal article" date="2023" name="Mol. Phylogenet. Evol.">
        <title>Genome-scale phylogeny and comparative genomics of the fungal order Sordariales.</title>
        <authorList>
            <person name="Hensen N."/>
            <person name="Bonometti L."/>
            <person name="Westerberg I."/>
            <person name="Brannstrom I.O."/>
            <person name="Guillou S."/>
            <person name="Cros-Aarteil S."/>
            <person name="Calhoun S."/>
            <person name="Haridas S."/>
            <person name="Kuo A."/>
            <person name="Mondo S."/>
            <person name="Pangilinan J."/>
            <person name="Riley R."/>
            <person name="LaButti K."/>
            <person name="Andreopoulos B."/>
            <person name="Lipzen A."/>
            <person name="Chen C."/>
            <person name="Yan M."/>
            <person name="Daum C."/>
            <person name="Ng V."/>
            <person name="Clum A."/>
            <person name="Steindorff A."/>
            <person name="Ohm R.A."/>
            <person name="Martin F."/>
            <person name="Silar P."/>
            <person name="Natvig D.O."/>
            <person name="Lalanne C."/>
            <person name="Gautier V."/>
            <person name="Ament-Velasquez S.L."/>
            <person name="Kruys A."/>
            <person name="Hutchinson M.I."/>
            <person name="Powell A.J."/>
            <person name="Barry K."/>
            <person name="Miller A.N."/>
            <person name="Grigoriev I.V."/>
            <person name="Debuchy R."/>
            <person name="Gladieux P."/>
            <person name="Hiltunen Thoren M."/>
            <person name="Johannesson H."/>
        </authorList>
    </citation>
    <scope>NUCLEOTIDE SEQUENCE</scope>
    <source>
        <strain evidence="4">CBS 990.96</strain>
    </source>
</reference>
<evidence type="ECO:0000256" key="1">
    <source>
        <dbReference type="ARBA" id="ARBA00011353"/>
    </source>
</evidence>
<evidence type="ECO:0000313" key="5">
    <source>
        <dbReference type="Proteomes" id="UP001301958"/>
    </source>
</evidence>
<sequence length="704" mass="78104">MKMKVKIISYCNDGMNQLLLWKVLCSKSAGFVRNWIPSQVLIAFGAATIKLYFYQLNFRSKLKPFLQPQQAHWSQSVSELTGQKFPRARRVLSTPNRVLPALPANYIRPPPPTLPAGSHDDGDNIADEESAMPASGGPALKKIEIPLPSTRSYVGGSGPPLAQISLVLPHDSTAYIIDQVILPTDASMTENSRKLTHYHIGFTDLPTVKLLIPCDKVLDYVSPREYEEWEYKRFEQRLEERAQEEAKKKAEQARPTASGQRQKRRVGRPPKLKQPEYRPSVSKEPEVNPHVMAALVGPSLSTPQKQKMGLILRVDDYEETTSNADSEDAAVPMQLQDSMNLHLAFQRSGEDTSSRASSSVPPSRSALVPPKITPIPPPQPWRQAKTLEQQSKQTSLPQAQFHPAWVESTQPGYEVPPMPQKKSPNVPPLSRKKVSNSPALPAESIPATSTARSGVVSNWGSVNKRKTPPLEATSENSSVGPPTKVQKSANKRSDKKKGLKDTTADQWEVSKLIDDAWDGSQYIYLVKWAGDWPPGQNPTWEPEQNIDQSLIQQYKEKKKAKAMKKAGKSTNSYLTMKSPYNSVAEAFEGDIDLEDVPVVSQAESDFGELEKEESLLVTEEANRVIVDLTGEETTPKSRPGLKAVHRAVTRTPAARALPSFPEFDDGLARYKQIISATPATTASFSTFDDKSAQYKQNSNQEPKK</sequence>